<comment type="caution">
    <text evidence="1">The sequence shown here is derived from an EMBL/GenBank/DDBJ whole genome shotgun (WGS) entry which is preliminary data.</text>
</comment>
<dbReference type="Proteomes" id="UP001138709">
    <property type="component" value="Unassembled WGS sequence"/>
</dbReference>
<dbReference type="Pfam" id="PF04214">
    <property type="entry name" value="DUF411"/>
    <property type="match status" value="1"/>
</dbReference>
<name>A0A9X9XGP3_9PROT</name>
<reference evidence="1" key="1">
    <citation type="submission" date="2020-01" db="EMBL/GenBank/DDBJ databases">
        <authorList>
            <person name="Rat A."/>
        </authorList>
    </citation>
    <scope>NUCLEOTIDE SEQUENCE</scope>
    <source>
        <strain evidence="1">LMG 31228</strain>
    </source>
</reference>
<reference evidence="1" key="2">
    <citation type="journal article" date="2021" name="Syst. Appl. Microbiol.">
        <title>Roseomonas hellenica sp. nov., isolated from roots of wild-growing Alkanna tinctoria.</title>
        <authorList>
            <person name="Rat A."/>
            <person name="Naranjo H.D."/>
            <person name="Lebbe L."/>
            <person name="Cnockaert M."/>
            <person name="Krigas N."/>
            <person name="Grigoriadou K."/>
            <person name="Maloupa E."/>
            <person name="Willems A."/>
        </authorList>
    </citation>
    <scope>NUCLEOTIDE SEQUENCE</scope>
    <source>
        <strain evidence="1">LMG 31228</strain>
    </source>
</reference>
<organism evidence="1 2">
    <name type="scientific">Neoroseomonas eburnea</name>
    <dbReference type="NCBI Taxonomy" id="1346889"/>
    <lineage>
        <taxon>Bacteria</taxon>
        <taxon>Pseudomonadati</taxon>
        <taxon>Pseudomonadota</taxon>
        <taxon>Alphaproteobacteria</taxon>
        <taxon>Acetobacterales</taxon>
        <taxon>Acetobacteraceae</taxon>
        <taxon>Neoroseomonas</taxon>
    </lineage>
</organism>
<dbReference type="RefSeq" id="WP_211848418.1">
    <property type="nucleotide sequence ID" value="NZ_JAAEDL010000024.1"/>
</dbReference>
<evidence type="ECO:0000313" key="1">
    <source>
        <dbReference type="EMBL" id="MBR0682879.1"/>
    </source>
</evidence>
<proteinExistence type="predicted"/>
<sequence>MPPRRQLIAAGLAGLVAAPLRARSASPVSVWRDPNCGCCTGWVDHLRAEGFAVQDQVVPSVAPMRRRLGTPADLLSCHAGQVEGFVLEGHVPAAAIRRLLAERPAGVRGLAVPAMPVGSPGMEVPGQAPDTYDVIAFGDGPHRPFMRFVGSRPA</sequence>
<accession>A0A9X9XGP3</accession>
<dbReference type="InterPro" id="IPR007332">
    <property type="entry name" value="DUF411"/>
</dbReference>
<dbReference type="AlphaFoldDB" id="A0A9X9XGP3"/>
<protein>
    <submittedName>
        <fullName evidence="1">DUF411 domain-containing protein</fullName>
    </submittedName>
</protein>
<evidence type="ECO:0000313" key="2">
    <source>
        <dbReference type="Proteomes" id="UP001138709"/>
    </source>
</evidence>
<gene>
    <name evidence="1" type="ORF">GXW74_20475</name>
</gene>
<keyword evidence="2" id="KW-1185">Reference proteome</keyword>
<dbReference type="EMBL" id="JAAEDL010000024">
    <property type="protein sequence ID" value="MBR0682879.1"/>
    <property type="molecule type" value="Genomic_DNA"/>
</dbReference>